<dbReference type="EMBL" id="JABBPG010000004">
    <property type="protein sequence ID" value="NOU51200.1"/>
    <property type="molecule type" value="Genomic_DNA"/>
</dbReference>
<gene>
    <name evidence="2" type="ORF">HG263_11750</name>
</gene>
<dbReference type="PANTHER" id="PTHR33121">
    <property type="entry name" value="CYCLIC DI-GMP PHOSPHODIESTERASE PDEF"/>
    <property type="match status" value="1"/>
</dbReference>
<dbReference type="NCBIfam" id="TIGR00254">
    <property type="entry name" value="GGDEF"/>
    <property type="match status" value="1"/>
</dbReference>
<dbReference type="PROSITE" id="PS50887">
    <property type="entry name" value="GGDEF"/>
    <property type="match status" value="1"/>
</dbReference>
<dbReference type="Gene3D" id="3.30.70.270">
    <property type="match status" value="1"/>
</dbReference>
<dbReference type="InterPro" id="IPR050706">
    <property type="entry name" value="Cyclic-di-GMP_PDE-like"/>
</dbReference>
<feature type="domain" description="GGDEF" evidence="1">
    <location>
        <begin position="200"/>
        <end position="333"/>
    </location>
</feature>
<name>A0A849VEH9_9GAMM</name>
<dbReference type="SMART" id="SM00267">
    <property type="entry name" value="GGDEF"/>
    <property type="match status" value="1"/>
</dbReference>
<dbReference type="GO" id="GO:0071111">
    <property type="term" value="F:cyclic-guanylate-specific phosphodiesterase activity"/>
    <property type="evidence" value="ECO:0007669"/>
    <property type="project" value="InterPro"/>
</dbReference>
<dbReference type="AlphaFoldDB" id="A0A849VEH9"/>
<dbReference type="RefSeq" id="WP_246239950.1">
    <property type="nucleotide sequence ID" value="NZ_JABBPG010000004.1"/>
</dbReference>
<keyword evidence="3" id="KW-1185">Reference proteome</keyword>
<dbReference type="Pfam" id="PF00990">
    <property type="entry name" value="GGDEF"/>
    <property type="match status" value="1"/>
</dbReference>
<dbReference type="PANTHER" id="PTHR33121:SF70">
    <property type="entry name" value="SIGNALING PROTEIN YKOW"/>
    <property type="match status" value="1"/>
</dbReference>
<dbReference type="InterPro" id="IPR029787">
    <property type="entry name" value="Nucleotide_cyclase"/>
</dbReference>
<organism evidence="2 3">
    <name type="scientific">Pseudoalteromonas caenipelagi</name>
    <dbReference type="NCBI Taxonomy" id="2726988"/>
    <lineage>
        <taxon>Bacteria</taxon>
        <taxon>Pseudomonadati</taxon>
        <taxon>Pseudomonadota</taxon>
        <taxon>Gammaproteobacteria</taxon>
        <taxon>Alteromonadales</taxon>
        <taxon>Pseudoalteromonadaceae</taxon>
        <taxon>Pseudoalteromonas</taxon>
    </lineage>
</organism>
<dbReference type="SUPFAM" id="SSF55073">
    <property type="entry name" value="Nucleotide cyclase"/>
    <property type="match status" value="1"/>
</dbReference>
<protein>
    <submittedName>
        <fullName evidence="2">Diguanylate cyclase</fullName>
    </submittedName>
</protein>
<reference evidence="2 3" key="1">
    <citation type="submission" date="2020-04" db="EMBL/GenBank/DDBJ databases">
        <title>Pseudoalteromonas caenipelagi sp. nov., isolated from a tidal flat.</title>
        <authorList>
            <person name="Park S."/>
            <person name="Yoon J.-H."/>
        </authorList>
    </citation>
    <scope>NUCLEOTIDE SEQUENCE [LARGE SCALE GENOMIC DNA]</scope>
    <source>
        <strain evidence="2 3">JBTF-M23</strain>
    </source>
</reference>
<proteinExistence type="predicted"/>
<accession>A0A849VEH9</accession>
<dbReference type="InterPro" id="IPR000160">
    <property type="entry name" value="GGDEF_dom"/>
</dbReference>
<evidence type="ECO:0000313" key="2">
    <source>
        <dbReference type="EMBL" id="NOU51200.1"/>
    </source>
</evidence>
<evidence type="ECO:0000259" key="1">
    <source>
        <dbReference type="PROSITE" id="PS50887"/>
    </source>
</evidence>
<dbReference type="Proteomes" id="UP000586305">
    <property type="component" value="Unassembled WGS sequence"/>
</dbReference>
<comment type="caution">
    <text evidence="2">The sequence shown here is derived from an EMBL/GenBank/DDBJ whole genome shotgun (WGS) entry which is preliminary data.</text>
</comment>
<dbReference type="InterPro" id="IPR043128">
    <property type="entry name" value="Rev_trsase/Diguanyl_cyclase"/>
</dbReference>
<sequence length="333" mass="37832">MIFHDSMANAQEKMTQVCLFLEQYHLPPTPMNYHVAYAYISKCEATLNKAINDAIDSKHKIDSVFVEHLYFEHLNKGHKTETELLNNVDGVLANLSKTANESQKQLTSFAQKVTSCVQELDEDNIAKSKKAMLQLGQSADAILNQHTLFKAQIKKMRLMHMKSQQQLQQLRKQHIIDPQTGLYKRHFLNQQTQAWLAKDKSICAIAIQITNLQDFTLEYGDVVGEVIVNRVAKKVQKYVFESGLPGRTREQEFTVLLADIEPSTANVIAEKIRNGVEKLKFVSSKSHVELPRIQLSLGITKRHQEQSFDELAHKAHLAAHKAYLSGQSCFTCT</sequence>
<evidence type="ECO:0000313" key="3">
    <source>
        <dbReference type="Proteomes" id="UP000586305"/>
    </source>
</evidence>